<sequence length="482" mass="55079">MTSIQELPNELLEKIFYEADVQNTTRSQQVSKQFHDVIVVSALIQYKIALINEGFEDRTHSPEGRSIGERLDSLRSRRSAWRMLQPTARRKITIPRYSLHLETRSHFAWADGLNAKQLHVLQIPSVYRGLQEKEWVVKLPGVRLVDERFAAMEPDEDLLAIDTNSDEQWFISLRSLTTGEDHPDARIPELPPIVIGHLGGLGRLSVSGNYLALDRFEDRGDYRYLHIYNWKTGELLFLCDGQYEPFELIDQYVLIAHSSVDGEFTVVSVIDLPTLSPILDPNQYTIGWETGYTEYERIALAQYCLPTNSGSTHRIHVASHPRPPKSRAPTTPIFYPDPLCYQDYRIVIIEMSEHSLVVPWSSILRIICSRDALGATLAQCLNWEELAPEGFRVMPRNDETPLPSVKGVSALNMRRGEAGPLDVRLYDHDSLKSFVRRMEKAVFDESDFEYEVLMLGDDGVVLGQVPKAQDYEAECEYHILSF</sequence>
<dbReference type="AlphaFoldDB" id="A0A8K0XND4"/>
<accession>A0A8K0XND4</accession>
<proteinExistence type="predicted"/>
<name>A0A8K0XND4_9AGAR</name>
<protein>
    <recommendedName>
        <fullName evidence="1">F-box domain-containing protein</fullName>
    </recommendedName>
</protein>
<feature type="domain" description="F-box" evidence="1">
    <location>
        <begin position="1"/>
        <end position="47"/>
    </location>
</feature>
<dbReference type="InterPro" id="IPR001810">
    <property type="entry name" value="F-box_dom"/>
</dbReference>
<dbReference type="InterPro" id="IPR036047">
    <property type="entry name" value="F-box-like_dom_sf"/>
</dbReference>
<keyword evidence="3" id="KW-1185">Reference proteome</keyword>
<dbReference type="OrthoDB" id="2745718at2759"/>
<reference evidence="2" key="1">
    <citation type="journal article" date="2021" name="New Phytol.">
        <title>Evolutionary innovations through gain and loss of genes in the ectomycorrhizal Boletales.</title>
        <authorList>
            <person name="Wu G."/>
            <person name="Miyauchi S."/>
            <person name="Morin E."/>
            <person name="Kuo A."/>
            <person name="Drula E."/>
            <person name="Varga T."/>
            <person name="Kohler A."/>
            <person name="Feng B."/>
            <person name="Cao Y."/>
            <person name="Lipzen A."/>
            <person name="Daum C."/>
            <person name="Hundley H."/>
            <person name="Pangilinan J."/>
            <person name="Johnson J."/>
            <person name="Barry K."/>
            <person name="LaButti K."/>
            <person name="Ng V."/>
            <person name="Ahrendt S."/>
            <person name="Min B."/>
            <person name="Choi I.G."/>
            <person name="Park H."/>
            <person name="Plett J.M."/>
            <person name="Magnuson J."/>
            <person name="Spatafora J.W."/>
            <person name="Nagy L.G."/>
            <person name="Henrissat B."/>
            <person name="Grigoriev I.V."/>
            <person name="Yang Z.L."/>
            <person name="Xu J."/>
            <person name="Martin F.M."/>
        </authorList>
    </citation>
    <scope>NUCLEOTIDE SEQUENCE</scope>
    <source>
        <strain evidence="2">KKN 215</strain>
    </source>
</reference>
<evidence type="ECO:0000313" key="3">
    <source>
        <dbReference type="Proteomes" id="UP000813824"/>
    </source>
</evidence>
<dbReference type="SUPFAM" id="SSF81383">
    <property type="entry name" value="F-box domain"/>
    <property type="match status" value="1"/>
</dbReference>
<gene>
    <name evidence="2" type="ORF">BXZ70DRAFT_945543</name>
</gene>
<comment type="caution">
    <text evidence="2">The sequence shown here is derived from an EMBL/GenBank/DDBJ whole genome shotgun (WGS) entry which is preliminary data.</text>
</comment>
<dbReference type="Proteomes" id="UP000813824">
    <property type="component" value="Unassembled WGS sequence"/>
</dbReference>
<dbReference type="EMBL" id="JAEVFJ010000023">
    <property type="protein sequence ID" value="KAH8096653.1"/>
    <property type="molecule type" value="Genomic_DNA"/>
</dbReference>
<evidence type="ECO:0000313" key="2">
    <source>
        <dbReference type="EMBL" id="KAH8096653.1"/>
    </source>
</evidence>
<dbReference type="PROSITE" id="PS50181">
    <property type="entry name" value="FBOX"/>
    <property type="match status" value="1"/>
</dbReference>
<evidence type="ECO:0000259" key="1">
    <source>
        <dbReference type="PROSITE" id="PS50181"/>
    </source>
</evidence>
<organism evidence="2 3">
    <name type="scientific">Cristinia sonorae</name>
    <dbReference type="NCBI Taxonomy" id="1940300"/>
    <lineage>
        <taxon>Eukaryota</taxon>
        <taxon>Fungi</taxon>
        <taxon>Dikarya</taxon>
        <taxon>Basidiomycota</taxon>
        <taxon>Agaricomycotina</taxon>
        <taxon>Agaricomycetes</taxon>
        <taxon>Agaricomycetidae</taxon>
        <taxon>Agaricales</taxon>
        <taxon>Pleurotineae</taxon>
        <taxon>Stephanosporaceae</taxon>
        <taxon>Cristinia</taxon>
    </lineage>
</organism>